<dbReference type="PANTHER" id="PTHR43649:SF17">
    <property type="entry name" value="ABC TRANSPORTER SOLUTE BINDING PROTEIN-SUGAR TRANSPORT"/>
    <property type="match status" value="1"/>
</dbReference>
<dbReference type="SUPFAM" id="SSF53850">
    <property type="entry name" value="Periplasmic binding protein-like II"/>
    <property type="match status" value="1"/>
</dbReference>
<feature type="domain" description="DUF3502" evidence="2">
    <location>
        <begin position="440"/>
        <end position="508"/>
    </location>
</feature>
<protein>
    <submittedName>
        <fullName evidence="3">ABC transporter substrate-binding protein</fullName>
    </submittedName>
</protein>
<keyword evidence="1" id="KW-0732">Signal</keyword>
<dbReference type="PANTHER" id="PTHR43649">
    <property type="entry name" value="ARABINOSE-BINDING PROTEIN-RELATED"/>
    <property type="match status" value="1"/>
</dbReference>
<accession>A0ABM7T876</accession>
<organism evidence="3 4">
    <name type="scientific">Clostridium gelidum</name>
    <dbReference type="NCBI Taxonomy" id="704125"/>
    <lineage>
        <taxon>Bacteria</taxon>
        <taxon>Bacillati</taxon>
        <taxon>Bacillota</taxon>
        <taxon>Clostridia</taxon>
        <taxon>Eubacteriales</taxon>
        <taxon>Clostridiaceae</taxon>
        <taxon>Clostridium</taxon>
    </lineage>
</organism>
<dbReference type="Gene3D" id="3.40.190.10">
    <property type="entry name" value="Periplasmic binding protein-like II"/>
    <property type="match status" value="2"/>
</dbReference>
<feature type="signal peptide" evidence="1">
    <location>
        <begin position="1"/>
        <end position="33"/>
    </location>
</feature>
<evidence type="ECO:0000256" key="1">
    <source>
        <dbReference type="SAM" id="SignalP"/>
    </source>
</evidence>
<dbReference type="InterPro" id="IPR050490">
    <property type="entry name" value="Bact_solute-bd_prot1"/>
</dbReference>
<evidence type="ECO:0000313" key="3">
    <source>
        <dbReference type="EMBL" id="BCZ45139.1"/>
    </source>
</evidence>
<dbReference type="EMBL" id="AP024849">
    <property type="protein sequence ID" value="BCZ45139.1"/>
    <property type="molecule type" value="Genomic_DNA"/>
</dbReference>
<dbReference type="InterPro" id="IPR022627">
    <property type="entry name" value="DUF3502"/>
</dbReference>
<keyword evidence="4" id="KW-1185">Reference proteome</keyword>
<evidence type="ECO:0000313" key="4">
    <source>
        <dbReference type="Proteomes" id="UP000824633"/>
    </source>
</evidence>
<dbReference type="PROSITE" id="PS51257">
    <property type="entry name" value="PROKAR_LIPOPROTEIN"/>
    <property type="match status" value="1"/>
</dbReference>
<gene>
    <name evidence="3" type="ORF">psyc5s11_12060</name>
</gene>
<evidence type="ECO:0000259" key="2">
    <source>
        <dbReference type="Pfam" id="PF12010"/>
    </source>
</evidence>
<sequence length="513" mass="57738">MIKKTIKKMIAVGLTAMLAGTLMIGCGSSSSKSADASDPSKLQEVKLKMYLIGDKPKDFDTVYGKVNEIMKKKINATLDVSFLPWSDMTTKYQLLFQSGENFDMIFTASSWGYYSQVATKNGFYELTDDMLKKYAPNIYENEPKDAWKQGKINGKNYMIPSDQEEYGTRVFGARGDLMKKYGIDKIDNYDQLEAYMDAVSKDTASGVKVIANGGGQNLQYPYMMERYGFGGISGAPLPSIGFNVNDQSGNIFAYVDTPEYKEYAHKMKEFADKGYWASDSISSKATRDDDFVAGKTALMVWNIGSVADRVQRMNKSNPEWNAQVIDQTKGTNRLINTYTNNGMAINAISKNPERALMALDLLRYDKDIYELTWFGVEGTHWQAEGDKQYKTLDASESFPTGNVCPWGWYSQKEHRKPADQPAIVQETIDKWKSDYTVTNPLAAFSFDDSKLKNEMSAVGNVITQYGVPLDLGMVQDVDAGIKQYREKLSEAGFDKILEECKTQSKKYMDEYSK</sequence>
<reference evidence="4" key="1">
    <citation type="submission" date="2021-07" db="EMBL/GenBank/DDBJ databases">
        <title>Complete genome sequencing of a Clostridium isolate.</title>
        <authorList>
            <person name="Ueki A."/>
            <person name="Tonouchi A."/>
        </authorList>
    </citation>
    <scope>NUCLEOTIDE SEQUENCE [LARGE SCALE GENOMIC DNA]</scope>
    <source>
        <strain evidence="4">C5S11</strain>
    </source>
</reference>
<name>A0ABM7T876_9CLOT</name>
<proteinExistence type="predicted"/>
<dbReference type="Proteomes" id="UP000824633">
    <property type="component" value="Chromosome"/>
</dbReference>
<feature type="chain" id="PRO_5046064391" evidence="1">
    <location>
        <begin position="34"/>
        <end position="513"/>
    </location>
</feature>
<dbReference type="Pfam" id="PF12010">
    <property type="entry name" value="DUF3502"/>
    <property type="match status" value="1"/>
</dbReference>
<dbReference type="RefSeq" id="WP_224036762.1">
    <property type="nucleotide sequence ID" value="NZ_AP024849.1"/>
</dbReference>